<protein>
    <submittedName>
        <fullName evidence="2">Uncharacterized protein</fullName>
    </submittedName>
</protein>
<evidence type="ECO:0000313" key="3">
    <source>
        <dbReference type="Proteomes" id="UP001242045"/>
    </source>
</evidence>
<feature type="compositionally biased region" description="Low complexity" evidence="1">
    <location>
        <begin position="81"/>
        <end position="93"/>
    </location>
</feature>
<feature type="region of interest" description="Disordered" evidence="1">
    <location>
        <begin position="57"/>
        <end position="93"/>
    </location>
</feature>
<dbReference type="EMBL" id="JAUSRD010000019">
    <property type="protein sequence ID" value="MDP9896630.1"/>
    <property type="molecule type" value="Genomic_DNA"/>
</dbReference>
<dbReference type="Proteomes" id="UP001242045">
    <property type="component" value="Unassembled WGS sequence"/>
</dbReference>
<name>A0AAW8DBB3_9BURK</name>
<comment type="caution">
    <text evidence="2">The sequence shown here is derived from an EMBL/GenBank/DDBJ whole genome shotgun (WGS) entry which is preliminary data.</text>
</comment>
<proteinExistence type="predicted"/>
<reference evidence="2" key="1">
    <citation type="submission" date="2023-07" db="EMBL/GenBank/DDBJ databases">
        <title>Sorghum-associated microbial communities from plants grown in Nebraska, USA.</title>
        <authorList>
            <person name="Schachtman D."/>
        </authorList>
    </citation>
    <scope>NUCLEOTIDE SEQUENCE</scope>
    <source>
        <strain evidence="2">DS3754</strain>
    </source>
</reference>
<evidence type="ECO:0000256" key="1">
    <source>
        <dbReference type="SAM" id="MobiDB-lite"/>
    </source>
</evidence>
<sequence length="93" mass="10017">MSHAGAWHRMVKEMSPESPQVLCRSGVGRRLFRSRHNRAMSFSRDLRLRVPAARQSGRRRFAKASAGKGMAASGNIAPQTNAAAASGAGKNAR</sequence>
<evidence type="ECO:0000313" key="2">
    <source>
        <dbReference type="EMBL" id="MDP9896630.1"/>
    </source>
</evidence>
<feature type="compositionally biased region" description="Low complexity" evidence="1">
    <location>
        <begin position="63"/>
        <end position="74"/>
    </location>
</feature>
<gene>
    <name evidence="2" type="ORF">J2W31_005766</name>
</gene>
<dbReference type="RefSeq" id="WP_307686870.1">
    <property type="nucleotide sequence ID" value="NZ_JAUSRD010000019.1"/>
</dbReference>
<organism evidence="2 3">
    <name type="scientific">Variovorax boronicumulans</name>
    <dbReference type="NCBI Taxonomy" id="436515"/>
    <lineage>
        <taxon>Bacteria</taxon>
        <taxon>Pseudomonadati</taxon>
        <taxon>Pseudomonadota</taxon>
        <taxon>Betaproteobacteria</taxon>
        <taxon>Burkholderiales</taxon>
        <taxon>Comamonadaceae</taxon>
        <taxon>Variovorax</taxon>
    </lineage>
</organism>
<dbReference type="AlphaFoldDB" id="A0AAW8DBB3"/>
<accession>A0AAW8DBB3</accession>